<name>A0A8X7C518_9ARAC</name>
<dbReference type="SMART" id="SM00320">
    <property type="entry name" value="WD40"/>
    <property type="match status" value="6"/>
</dbReference>
<evidence type="ECO:0000256" key="1">
    <source>
        <dbReference type="ARBA" id="ARBA00022574"/>
    </source>
</evidence>
<protein>
    <submittedName>
        <fullName evidence="4">Guanine nucleotide-binding protein subunit beta-like protein 1</fullName>
    </submittedName>
</protein>
<dbReference type="InterPro" id="IPR036322">
    <property type="entry name" value="WD40_repeat_dom_sf"/>
</dbReference>
<feature type="repeat" description="WD" evidence="3">
    <location>
        <begin position="12"/>
        <end position="60"/>
    </location>
</feature>
<keyword evidence="5" id="KW-1185">Reference proteome</keyword>
<dbReference type="InterPro" id="IPR015943">
    <property type="entry name" value="WD40/YVTN_repeat-like_dom_sf"/>
</dbReference>
<evidence type="ECO:0000313" key="4">
    <source>
        <dbReference type="EMBL" id="GFY53882.1"/>
    </source>
</evidence>
<dbReference type="PROSITE" id="PS50294">
    <property type="entry name" value="WD_REPEATS_REGION"/>
    <property type="match status" value="1"/>
</dbReference>
<dbReference type="PANTHER" id="PTHR19854:SF1">
    <property type="entry name" value="GUANINE NUCLEOTIDE-BINDING PROTEIN SUBUNIT BETA-LIKE PROTEIN 1"/>
    <property type="match status" value="1"/>
</dbReference>
<feature type="repeat" description="WD" evidence="3">
    <location>
        <begin position="279"/>
        <end position="318"/>
    </location>
</feature>
<dbReference type="Proteomes" id="UP000886998">
    <property type="component" value="Unassembled WGS sequence"/>
</dbReference>
<dbReference type="PANTHER" id="PTHR19854">
    <property type="entry name" value="TRANSDUCIN BETA-LIKE 3"/>
    <property type="match status" value="1"/>
</dbReference>
<sequence>MAKLPPPPFFTLRGHEDVITALHFTEEIDDGISSKPSLISGSQTGEIFIWNLKTFRTYHRFEGHDKKSILFLNYYQSSLLSQGRDGFLNIWKFLDQQWIVTRKFKSLSVGFCPSILHFNNIVLFNDKAHELRFYNFENESMYEKLKMENCVGMCMRIKAIQIKGKTFILAGYESGDVGLWNCESLQEIYRLNLRKEPVMCLDYDSECKNRGISGSVDKCLETWTITENLEIGNVKRIDISNPGITDVKIREDKKIVITAGTDCNIRVFSWKSMKLLAVLDFHRSPIYCVSFCSESVGKRNSVFASGSVDKCIALWSLY</sequence>
<dbReference type="Gene3D" id="2.130.10.10">
    <property type="entry name" value="YVTN repeat-like/Quinoprotein amine dehydrogenase"/>
    <property type="match status" value="2"/>
</dbReference>
<dbReference type="InterPro" id="IPR001680">
    <property type="entry name" value="WD40_rpt"/>
</dbReference>
<dbReference type="OrthoDB" id="7668193at2759"/>
<reference evidence="4" key="1">
    <citation type="submission" date="2020-08" db="EMBL/GenBank/DDBJ databases">
        <title>Multicomponent nature underlies the extraordinary mechanical properties of spider dragline silk.</title>
        <authorList>
            <person name="Kono N."/>
            <person name="Nakamura H."/>
            <person name="Mori M."/>
            <person name="Yoshida Y."/>
            <person name="Ohtoshi R."/>
            <person name="Malay A.D."/>
            <person name="Moran D.A.P."/>
            <person name="Tomita M."/>
            <person name="Numata K."/>
            <person name="Arakawa K."/>
        </authorList>
    </citation>
    <scope>NUCLEOTIDE SEQUENCE</scope>
</reference>
<comment type="caution">
    <text evidence="4">The sequence shown here is derived from an EMBL/GenBank/DDBJ whole genome shotgun (WGS) entry which is preliminary data.</text>
</comment>
<accession>A0A8X7C518</accession>
<evidence type="ECO:0000313" key="5">
    <source>
        <dbReference type="Proteomes" id="UP000886998"/>
    </source>
</evidence>
<dbReference type="PROSITE" id="PS50082">
    <property type="entry name" value="WD_REPEATS_2"/>
    <property type="match status" value="2"/>
</dbReference>
<dbReference type="Pfam" id="PF00400">
    <property type="entry name" value="WD40"/>
    <property type="match status" value="1"/>
</dbReference>
<keyword evidence="1 3" id="KW-0853">WD repeat</keyword>
<dbReference type="AlphaFoldDB" id="A0A8X7C518"/>
<evidence type="ECO:0000256" key="2">
    <source>
        <dbReference type="ARBA" id="ARBA00022737"/>
    </source>
</evidence>
<dbReference type="SUPFAM" id="SSF50978">
    <property type="entry name" value="WD40 repeat-like"/>
    <property type="match status" value="1"/>
</dbReference>
<evidence type="ECO:0000256" key="3">
    <source>
        <dbReference type="PROSITE-ProRule" id="PRU00221"/>
    </source>
</evidence>
<proteinExistence type="predicted"/>
<keyword evidence="2" id="KW-0677">Repeat</keyword>
<organism evidence="4 5">
    <name type="scientific">Trichonephila inaurata madagascariensis</name>
    <dbReference type="NCBI Taxonomy" id="2747483"/>
    <lineage>
        <taxon>Eukaryota</taxon>
        <taxon>Metazoa</taxon>
        <taxon>Ecdysozoa</taxon>
        <taxon>Arthropoda</taxon>
        <taxon>Chelicerata</taxon>
        <taxon>Arachnida</taxon>
        <taxon>Araneae</taxon>
        <taxon>Araneomorphae</taxon>
        <taxon>Entelegynae</taxon>
        <taxon>Araneoidea</taxon>
        <taxon>Nephilidae</taxon>
        <taxon>Trichonephila</taxon>
        <taxon>Trichonephila inaurata</taxon>
    </lineage>
</organism>
<dbReference type="EMBL" id="BMAV01009539">
    <property type="protein sequence ID" value="GFY53882.1"/>
    <property type="molecule type" value="Genomic_DNA"/>
</dbReference>
<gene>
    <name evidence="4" type="primary">Gnb1l</name>
    <name evidence="4" type="ORF">TNIN_407561</name>
</gene>